<dbReference type="Pfam" id="PF04073">
    <property type="entry name" value="tRNA_edit"/>
    <property type="match status" value="1"/>
</dbReference>
<protein>
    <submittedName>
        <fullName evidence="2">Proline--tRNA ligase</fullName>
    </submittedName>
</protein>
<dbReference type="PANTHER" id="PTHR30411:SF1">
    <property type="entry name" value="CYTOPLASMIC PROTEIN"/>
    <property type="match status" value="1"/>
</dbReference>
<dbReference type="CDD" id="cd04333">
    <property type="entry name" value="ProX_deacylase"/>
    <property type="match status" value="1"/>
</dbReference>
<feature type="domain" description="YbaK/aminoacyl-tRNA synthetase-associated" evidence="1">
    <location>
        <begin position="26"/>
        <end position="139"/>
    </location>
</feature>
<organism evidence="2 3">
    <name type="scientific">Mediterraneibacter butyricigenes</name>
    <dbReference type="NCBI Taxonomy" id="2316025"/>
    <lineage>
        <taxon>Bacteria</taxon>
        <taxon>Bacillati</taxon>
        <taxon>Bacillota</taxon>
        <taxon>Clostridia</taxon>
        <taxon>Lachnospirales</taxon>
        <taxon>Lachnospiraceae</taxon>
        <taxon>Mediterraneibacter</taxon>
    </lineage>
</organism>
<keyword evidence="2" id="KW-0436">Ligase</keyword>
<sequence length="161" mass="17570">MAIEEAKKYLAEKGYEDRVMELDHSSATVAEAAEALGCEEKQIAKTLSFLVKDTPILIVAAGDAKVDNKKYKSYFGVKAKMIPGAEVEEIIGHAPGGVCPFAIRPKVEVYLDESLKRFEIVYPAAGSANSAVRLNITELEICAESKAWIDVCKGWNSEEAE</sequence>
<dbReference type="RefSeq" id="WP_117888931.1">
    <property type="nucleotide sequence ID" value="NZ_BHGK01000001.1"/>
</dbReference>
<keyword evidence="3" id="KW-1185">Reference proteome</keyword>
<dbReference type="GO" id="GO:0016874">
    <property type="term" value="F:ligase activity"/>
    <property type="evidence" value="ECO:0007669"/>
    <property type="project" value="UniProtKB-KW"/>
</dbReference>
<evidence type="ECO:0000313" key="3">
    <source>
        <dbReference type="Proteomes" id="UP000265643"/>
    </source>
</evidence>
<dbReference type="Gene3D" id="3.90.960.10">
    <property type="entry name" value="YbaK/aminoacyl-tRNA synthetase-associated domain"/>
    <property type="match status" value="1"/>
</dbReference>
<dbReference type="InterPro" id="IPR007214">
    <property type="entry name" value="YbaK/aa-tRNA-synth-assoc-dom"/>
</dbReference>
<evidence type="ECO:0000313" key="2">
    <source>
        <dbReference type="EMBL" id="GCA66349.1"/>
    </source>
</evidence>
<dbReference type="InterPro" id="IPR036754">
    <property type="entry name" value="YbaK/aa-tRNA-synt-asso_dom_sf"/>
</dbReference>
<dbReference type="Proteomes" id="UP000265643">
    <property type="component" value="Unassembled WGS sequence"/>
</dbReference>
<dbReference type="GO" id="GO:0002161">
    <property type="term" value="F:aminoacyl-tRNA deacylase activity"/>
    <property type="evidence" value="ECO:0007669"/>
    <property type="project" value="InterPro"/>
</dbReference>
<proteinExistence type="predicted"/>
<dbReference type="AlphaFoldDB" id="A0A391P9H3"/>
<gene>
    <name evidence="2" type="ORF">KGMB01110_07850</name>
</gene>
<evidence type="ECO:0000259" key="1">
    <source>
        <dbReference type="Pfam" id="PF04073"/>
    </source>
</evidence>
<dbReference type="EMBL" id="BHGK01000001">
    <property type="protein sequence ID" value="GCA66349.1"/>
    <property type="molecule type" value="Genomic_DNA"/>
</dbReference>
<accession>A0A391P9H3</accession>
<name>A0A391P9H3_9FIRM</name>
<comment type="caution">
    <text evidence="2">The sequence shown here is derived from an EMBL/GenBank/DDBJ whole genome shotgun (WGS) entry which is preliminary data.</text>
</comment>
<reference evidence="3" key="1">
    <citation type="submission" date="2018-09" db="EMBL/GenBank/DDBJ databases">
        <title>Draft Genome Sequence of Mediterraneibacter sp. KCTC 15684.</title>
        <authorList>
            <person name="Kim J.S."/>
            <person name="Han K.I."/>
            <person name="Suh M.K."/>
            <person name="Lee K.C."/>
            <person name="Eom M.K."/>
            <person name="Lee J.H."/>
            <person name="Park S.H."/>
            <person name="Kang S.W."/>
            <person name="Park J.E."/>
            <person name="Oh B.S."/>
            <person name="Yu S.Y."/>
            <person name="Choi S.H."/>
            <person name="Lee D.H."/>
            <person name="Yoon H."/>
            <person name="Kim B."/>
            <person name="Yang S.J."/>
            <person name="Lee J.S."/>
        </authorList>
    </citation>
    <scope>NUCLEOTIDE SEQUENCE [LARGE SCALE GENOMIC DNA]</scope>
    <source>
        <strain evidence="3">KCTC 15684</strain>
    </source>
</reference>
<dbReference type="PANTHER" id="PTHR30411">
    <property type="entry name" value="CYTOPLASMIC PROTEIN"/>
    <property type="match status" value="1"/>
</dbReference>
<dbReference type="SUPFAM" id="SSF55826">
    <property type="entry name" value="YbaK/ProRS associated domain"/>
    <property type="match status" value="1"/>
</dbReference>